<evidence type="ECO:0000313" key="2">
    <source>
        <dbReference type="Proteomes" id="UP000807469"/>
    </source>
</evidence>
<accession>A0A9P5YUK8</accession>
<dbReference type="Proteomes" id="UP000807469">
    <property type="component" value="Unassembled WGS sequence"/>
</dbReference>
<organism evidence="1 2">
    <name type="scientific">Pholiota conissans</name>
    <dbReference type="NCBI Taxonomy" id="109636"/>
    <lineage>
        <taxon>Eukaryota</taxon>
        <taxon>Fungi</taxon>
        <taxon>Dikarya</taxon>
        <taxon>Basidiomycota</taxon>
        <taxon>Agaricomycotina</taxon>
        <taxon>Agaricomycetes</taxon>
        <taxon>Agaricomycetidae</taxon>
        <taxon>Agaricales</taxon>
        <taxon>Agaricineae</taxon>
        <taxon>Strophariaceae</taxon>
        <taxon>Pholiota</taxon>
    </lineage>
</organism>
<dbReference type="AlphaFoldDB" id="A0A9P5YUK8"/>
<evidence type="ECO:0000313" key="1">
    <source>
        <dbReference type="EMBL" id="KAF9474899.1"/>
    </source>
</evidence>
<reference evidence="1" key="1">
    <citation type="submission" date="2020-11" db="EMBL/GenBank/DDBJ databases">
        <authorList>
            <consortium name="DOE Joint Genome Institute"/>
            <person name="Ahrendt S."/>
            <person name="Riley R."/>
            <person name="Andreopoulos W."/>
            <person name="Labutti K."/>
            <person name="Pangilinan J."/>
            <person name="Ruiz-Duenas F.J."/>
            <person name="Barrasa J.M."/>
            <person name="Sanchez-Garcia M."/>
            <person name="Camarero S."/>
            <person name="Miyauchi S."/>
            <person name="Serrano A."/>
            <person name="Linde D."/>
            <person name="Babiker R."/>
            <person name="Drula E."/>
            <person name="Ayuso-Fernandez I."/>
            <person name="Pacheco R."/>
            <person name="Padilla G."/>
            <person name="Ferreira P."/>
            <person name="Barriuso J."/>
            <person name="Kellner H."/>
            <person name="Castanera R."/>
            <person name="Alfaro M."/>
            <person name="Ramirez L."/>
            <person name="Pisabarro A.G."/>
            <person name="Kuo A."/>
            <person name="Tritt A."/>
            <person name="Lipzen A."/>
            <person name="He G."/>
            <person name="Yan M."/>
            <person name="Ng V."/>
            <person name="Cullen D."/>
            <person name="Martin F."/>
            <person name="Rosso M.-N."/>
            <person name="Henrissat B."/>
            <person name="Hibbett D."/>
            <person name="Martinez A.T."/>
            <person name="Grigoriev I.V."/>
        </authorList>
    </citation>
    <scope>NUCLEOTIDE SEQUENCE</scope>
    <source>
        <strain evidence="1">CIRM-BRFM 674</strain>
    </source>
</reference>
<proteinExistence type="predicted"/>
<sequence length="103" mass="11482">MVGHLIVHCFSSLFHSPFVLPTSANNPARFYFISASSVHSMLPFLGSSLMHQYGMESLLGESYFTGPTGHEALPWVRRSVANGSEQSWISYLGYVLIRSCLRI</sequence>
<keyword evidence="2" id="KW-1185">Reference proteome</keyword>
<comment type="caution">
    <text evidence="1">The sequence shown here is derived from an EMBL/GenBank/DDBJ whole genome shotgun (WGS) entry which is preliminary data.</text>
</comment>
<protein>
    <submittedName>
        <fullName evidence="1">Uncharacterized protein</fullName>
    </submittedName>
</protein>
<dbReference type="EMBL" id="MU155356">
    <property type="protein sequence ID" value="KAF9474899.1"/>
    <property type="molecule type" value="Genomic_DNA"/>
</dbReference>
<gene>
    <name evidence="1" type="ORF">BDN70DRAFT_287735</name>
</gene>
<name>A0A9P5YUK8_9AGAR</name>